<gene>
    <name evidence="8" type="primary">20209215</name>
    <name evidence="7" type="ORF">HELRODRAFT_183780</name>
</gene>
<dbReference type="PROSITE" id="PS51252">
    <property type="entry name" value="ANTISTASIN"/>
    <property type="match status" value="1"/>
</dbReference>
<dbReference type="Proteomes" id="UP000015101">
    <property type="component" value="Unassembled WGS sequence"/>
</dbReference>
<evidence type="ECO:0000259" key="6">
    <source>
        <dbReference type="PROSITE" id="PS51252"/>
    </source>
</evidence>
<dbReference type="RefSeq" id="XP_009011609.1">
    <property type="nucleotide sequence ID" value="XM_009013361.1"/>
</dbReference>
<dbReference type="AlphaFoldDB" id="T1FK66"/>
<evidence type="ECO:0000313" key="7">
    <source>
        <dbReference type="EMBL" id="ESO10313.1"/>
    </source>
</evidence>
<sequence length="104" mass="11552">MLMCANYNCPFGYEVDKFGCRTCFCNDPCEGFVCQENYRCQSVQVQCIMAPCNPVAECVYDCPLVKCSTQCSSGFQVDENGCNTCLCVDPCEVCRSDSNQPQCL</sequence>
<reference evidence="7 9" key="2">
    <citation type="journal article" date="2013" name="Nature">
        <title>Insights into bilaterian evolution from three spiralian genomes.</title>
        <authorList>
            <person name="Simakov O."/>
            <person name="Marletaz F."/>
            <person name="Cho S.J."/>
            <person name="Edsinger-Gonzales E."/>
            <person name="Havlak P."/>
            <person name="Hellsten U."/>
            <person name="Kuo D.H."/>
            <person name="Larsson T."/>
            <person name="Lv J."/>
            <person name="Arendt D."/>
            <person name="Savage R."/>
            <person name="Osoegawa K."/>
            <person name="de Jong P."/>
            <person name="Grimwood J."/>
            <person name="Chapman J.A."/>
            <person name="Shapiro H."/>
            <person name="Aerts A."/>
            <person name="Otillar R.P."/>
            <person name="Terry A.Y."/>
            <person name="Boore J.L."/>
            <person name="Grigoriev I.V."/>
            <person name="Lindberg D.R."/>
            <person name="Seaver E.C."/>
            <person name="Weisblat D.A."/>
            <person name="Putnam N.H."/>
            <person name="Rokhsar D.S."/>
        </authorList>
    </citation>
    <scope>NUCLEOTIDE SEQUENCE</scope>
</reference>
<dbReference type="InterPro" id="IPR011061">
    <property type="entry name" value="Hirudin/antistatin"/>
</dbReference>
<keyword evidence="5" id="KW-0722">Serine protease inhibitor</keyword>
<protein>
    <recommendedName>
        <fullName evidence="6">Antistasin-like domain-containing protein</fullName>
    </recommendedName>
</protein>
<dbReference type="SUPFAM" id="SSF57262">
    <property type="entry name" value="Leech antihemostatic proteins"/>
    <property type="match status" value="2"/>
</dbReference>
<reference evidence="8" key="3">
    <citation type="submission" date="2015-06" db="UniProtKB">
        <authorList>
            <consortium name="EnsemblMetazoa"/>
        </authorList>
    </citation>
    <scope>IDENTIFICATION</scope>
</reference>
<comment type="similarity">
    <text evidence="2">Belongs to the protease inhibitor I15 (antistasin) family.</text>
</comment>
<evidence type="ECO:0000256" key="2">
    <source>
        <dbReference type="ARBA" id="ARBA00008768"/>
    </source>
</evidence>
<keyword evidence="9" id="KW-1185">Reference proteome</keyword>
<dbReference type="KEGG" id="hro:HELRODRAFT_183780"/>
<keyword evidence="4" id="KW-0646">Protease inhibitor</keyword>
<comment type="subcellular location">
    <subcellularLocation>
        <location evidence="1">Secreted</location>
    </subcellularLocation>
</comment>
<evidence type="ECO:0000256" key="1">
    <source>
        <dbReference type="ARBA" id="ARBA00004613"/>
    </source>
</evidence>
<dbReference type="InterPro" id="IPR004094">
    <property type="entry name" value="Antistasin-like"/>
</dbReference>
<reference evidence="9" key="1">
    <citation type="submission" date="2012-12" db="EMBL/GenBank/DDBJ databases">
        <authorList>
            <person name="Hellsten U."/>
            <person name="Grimwood J."/>
            <person name="Chapman J.A."/>
            <person name="Shapiro H."/>
            <person name="Aerts A."/>
            <person name="Otillar R.P."/>
            <person name="Terry A.Y."/>
            <person name="Boore J.L."/>
            <person name="Simakov O."/>
            <person name="Marletaz F."/>
            <person name="Cho S.-J."/>
            <person name="Edsinger-Gonzales E."/>
            <person name="Havlak P."/>
            <person name="Kuo D.-H."/>
            <person name="Larsson T."/>
            <person name="Lv J."/>
            <person name="Arendt D."/>
            <person name="Savage R."/>
            <person name="Osoegawa K."/>
            <person name="de Jong P."/>
            <person name="Lindberg D.R."/>
            <person name="Seaver E.C."/>
            <person name="Weisblat D.A."/>
            <person name="Putnam N.H."/>
            <person name="Grigoriev I.V."/>
            <person name="Rokhsar D.S."/>
        </authorList>
    </citation>
    <scope>NUCLEOTIDE SEQUENCE</scope>
</reference>
<keyword evidence="3" id="KW-0964">Secreted</keyword>
<dbReference type="EnsemblMetazoa" id="HelroT183780">
    <property type="protein sequence ID" value="HelroP183780"/>
    <property type="gene ID" value="HelroG183780"/>
</dbReference>
<dbReference type="GO" id="GO:0004867">
    <property type="term" value="F:serine-type endopeptidase inhibitor activity"/>
    <property type="evidence" value="ECO:0007669"/>
    <property type="project" value="UniProtKB-KW"/>
</dbReference>
<accession>T1FK66</accession>
<dbReference type="GeneID" id="20209215"/>
<dbReference type="InParanoid" id="T1FK66"/>
<dbReference type="Pfam" id="PF02822">
    <property type="entry name" value="Antistasin"/>
    <property type="match status" value="2"/>
</dbReference>
<evidence type="ECO:0000256" key="3">
    <source>
        <dbReference type="ARBA" id="ARBA00022525"/>
    </source>
</evidence>
<proteinExistence type="inferred from homology"/>
<evidence type="ECO:0000256" key="5">
    <source>
        <dbReference type="ARBA" id="ARBA00022900"/>
    </source>
</evidence>
<dbReference type="EMBL" id="KB095895">
    <property type="protein sequence ID" value="ESO10313.1"/>
    <property type="molecule type" value="Genomic_DNA"/>
</dbReference>
<dbReference type="GO" id="GO:0005576">
    <property type="term" value="C:extracellular region"/>
    <property type="evidence" value="ECO:0007669"/>
    <property type="project" value="UniProtKB-SubCell"/>
</dbReference>
<evidence type="ECO:0000313" key="9">
    <source>
        <dbReference type="Proteomes" id="UP000015101"/>
    </source>
</evidence>
<name>T1FK66_HELRO</name>
<dbReference type="HOGENOM" id="CLU_2216401_0_0_1"/>
<dbReference type="OrthoDB" id="10021323at2759"/>
<dbReference type="CTD" id="20209215"/>
<dbReference type="EMBL" id="AMQM01008985">
    <property type="status" value="NOT_ANNOTATED_CDS"/>
    <property type="molecule type" value="Genomic_DNA"/>
</dbReference>
<feature type="domain" description="Antistasin-like" evidence="6">
    <location>
        <begin position="62"/>
        <end position="87"/>
    </location>
</feature>
<dbReference type="Gene3D" id="2.10.22.10">
    <property type="entry name" value="Antistasin, domain 1"/>
    <property type="match status" value="2"/>
</dbReference>
<evidence type="ECO:0000256" key="4">
    <source>
        <dbReference type="ARBA" id="ARBA00022690"/>
    </source>
</evidence>
<evidence type="ECO:0000313" key="8">
    <source>
        <dbReference type="EnsemblMetazoa" id="HelroP183780"/>
    </source>
</evidence>
<dbReference type="STRING" id="6412.T1FK66"/>
<organism evidence="8 9">
    <name type="scientific">Helobdella robusta</name>
    <name type="common">Californian leech</name>
    <dbReference type="NCBI Taxonomy" id="6412"/>
    <lineage>
        <taxon>Eukaryota</taxon>
        <taxon>Metazoa</taxon>
        <taxon>Spiralia</taxon>
        <taxon>Lophotrochozoa</taxon>
        <taxon>Annelida</taxon>
        <taxon>Clitellata</taxon>
        <taxon>Hirudinea</taxon>
        <taxon>Rhynchobdellida</taxon>
        <taxon>Glossiphoniidae</taxon>
        <taxon>Helobdella</taxon>
    </lineage>
</organism>